<sequence length="490" mass="55399">MKKALVIGGGFAGMASAAKLKHQGMDVTLLERHDRLGGRGRSWEDQGYTFDMGPSWYLMPEVFEQFFDDLGKNRADYYSLKKLSPYYRVFFEDEGSVDIGPDRSGINAVFDGLEKKGSEKLEKYLKKASYKYKVAIEEFLYREYRSIFQFINPRLVFQGSRLGVFGDLHSHVKKYFKDHRAQKILEYAMVFLGNSPSNAPALYSIMSHVDLVQGVYFPHGGMNKMVEGMHRLLEDMGVDIRLNTDVTRIIHADGRATGVETDAGTFKADVVLATGDYHHIEQKLLDQEVRNYSAKYWEKAVVAPSMFIMYLGVGKKLPGLKHHNLFFAREWNTHFDEIFKNPAWPDNPSYYVSVTSDDDDSMSPEGKENVFVLVPVAPGLSADRDFRKEYGDKIIRHLENLCGENIRDSIEVQRYYSGEDFTEDYGALKGTALGLAHTLGQTAVFRPSMRNKHLKNVFYAGQYTHPGVGVPMTLIAADIVSSAIGKEISG</sequence>
<evidence type="ECO:0000256" key="2">
    <source>
        <dbReference type="ARBA" id="ARBA00006046"/>
    </source>
</evidence>
<comment type="similarity">
    <text evidence="2 5">Belongs to the carotenoid/retinoid oxidoreductase family.</text>
</comment>
<evidence type="ECO:0000256" key="1">
    <source>
        <dbReference type="ARBA" id="ARBA00004829"/>
    </source>
</evidence>
<dbReference type="PANTHER" id="PTHR43734">
    <property type="entry name" value="PHYTOENE DESATURASE"/>
    <property type="match status" value="1"/>
</dbReference>
<dbReference type="AlphaFoldDB" id="V5WI87"/>
<dbReference type="EMBL" id="CP006939">
    <property type="protein sequence ID" value="AHC15274.1"/>
    <property type="molecule type" value="Genomic_DNA"/>
</dbReference>
<keyword evidence="3 5" id="KW-0125">Carotenoid biosynthesis</keyword>
<dbReference type="InterPro" id="IPR002937">
    <property type="entry name" value="Amino_oxidase"/>
</dbReference>
<organism evidence="7 8">
    <name type="scientific">Salinispira pacifica</name>
    <dbReference type="NCBI Taxonomy" id="1307761"/>
    <lineage>
        <taxon>Bacteria</taxon>
        <taxon>Pseudomonadati</taxon>
        <taxon>Spirochaetota</taxon>
        <taxon>Spirochaetia</taxon>
        <taxon>Spirochaetales</taxon>
        <taxon>Spirochaetaceae</taxon>
        <taxon>Salinispira</taxon>
    </lineage>
</organism>
<evidence type="ECO:0000313" key="8">
    <source>
        <dbReference type="Proteomes" id="UP000018680"/>
    </source>
</evidence>
<dbReference type="KEGG" id="slr:L21SP2_1901"/>
<dbReference type="NCBIfam" id="TIGR02734">
    <property type="entry name" value="crtI_fam"/>
    <property type="match status" value="1"/>
</dbReference>
<evidence type="ECO:0000256" key="3">
    <source>
        <dbReference type="ARBA" id="ARBA00022746"/>
    </source>
</evidence>
<dbReference type="Gene3D" id="3.50.50.60">
    <property type="entry name" value="FAD/NAD(P)-binding domain"/>
    <property type="match status" value="2"/>
</dbReference>
<dbReference type="PANTHER" id="PTHR43734:SF1">
    <property type="entry name" value="PHYTOENE DESATURASE"/>
    <property type="match status" value="1"/>
</dbReference>
<dbReference type="GO" id="GO:0016491">
    <property type="term" value="F:oxidoreductase activity"/>
    <property type="evidence" value="ECO:0007669"/>
    <property type="project" value="UniProtKB-KW"/>
</dbReference>
<evidence type="ECO:0000256" key="4">
    <source>
        <dbReference type="ARBA" id="ARBA00023002"/>
    </source>
</evidence>
<dbReference type="Proteomes" id="UP000018680">
    <property type="component" value="Chromosome"/>
</dbReference>
<feature type="domain" description="Amine oxidase" evidence="6">
    <location>
        <begin position="11"/>
        <end position="478"/>
    </location>
</feature>
<evidence type="ECO:0000256" key="5">
    <source>
        <dbReference type="RuleBase" id="RU362075"/>
    </source>
</evidence>
<accession>V5WI87</accession>
<dbReference type="Pfam" id="PF01593">
    <property type="entry name" value="Amino_oxidase"/>
    <property type="match status" value="1"/>
</dbReference>
<evidence type="ECO:0000259" key="6">
    <source>
        <dbReference type="Pfam" id="PF01593"/>
    </source>
</evidence>
<proteinExistence type="inferred from homology"/>
<comment type="pathway">
    <text evidence="1 5">Carotenoid biosynthesis.</text>
</comment>
<dbReference type="PATRIC" id="fig|1307761.3.peg.1894"/>
<evidence type="ECO:0000313" key="7">
    <source>
        <dbReference type="EMBL" id="AHC15274.1"/>
    </source>
</evidence>
<name>V5WI87_9SPIO</name>
<dbReference type="RefSeq" id="WP_024268191.1">
    <property type="nucleotide sequence ID" value="NC_023035.1"/>
</dbReference>
<dbReference type="HOGENOM" id="CLU_019722_2_1_12"/>
<dbReference type="OrthoDB" id="9814556at2"/>
<keyword evidence="8" id="KW-1185">Reference proteome</keyword>
<dbReference type="STRING" id="1307761.L21SP2_1901"/>
<dbReference type="InterPro" id="IPR014105">
    <property type="entry name" value="Carotenoid/retinoid_OxRdtase"/>
</dbReference>
<protein>
    <submittedName>
        <fullName evidence="7">Phytoene dehydrogenase</fullName>
    </submittedName>
</protein>
<reference evidence="7 8" key="1">
    <citation type="journal article" date="2015" name="Stand. Genomic Sci.">
        <title>Complete genome sequence and description of Salinispira pacifica gen. nov., sp. nov., a novel spirochaete isolated form a hypersaline microbial mat.</title>
        <authorList>
            <person name="Ben Hania W."/>
            <person name="Joseph M."/>
            <person name="Schumann P."/>
            <person name="Bunk B."/>
            <person name="Fiebig A."/>
            <person name="Sproer C."/>
            <person name="Klenk H.P."/>
            <person name="Fardeau M.L."/>
            <person name="Spring S."/>
        </authorList>
    </citation>
    <scope>NUCLEOTIDE SEQUENCE [LARGE SCALE GENOMIC DNA]</scope>
    <source>
        <strain evidence="7 8">L21-RPul-D2</strain>
    </source>
</reference>
<dbReference type="SUPFAM" id="SSF51905">
    <property type="entry name" value="FAD/NAD(P)-binding domain"/>
    <property type="match status" value="1"/>
</dbReference>
<gene>
    <name evidence="7" type="ORF">L21SP2_1901</name>
</gene>
<keyword evidence="4 5" id="KW-0560">Oxidoreductase</keyword>
<dbReference type="eggNOG" id="COG1233">
    <property type="taxonomic scope" value="Bacteria"/>
</dbReference>
<dbReference type="InterPro" id="IPR036188">
    <property type="entry name" value="FAD/NAD-bd_sf"/>
</dbReference>
<dbReference type="GO" id="GO:0016117">
    <property type="term" value="P:carotenoid biosynthetic process"/>
    <property type="evidence" value="ECO:0007669"/>
    <property type="project" value="UniProtKB-KW"/>
</dbReference>